<sequence length="334" mass="38179">MGFLHDFLSQPTTYAILALVVIPVTALAWDRLPGLLPSAKRLLVGKKNPSEITSMECPYSYIREIYGMHHWAPFVDKLSPNLKTERPARYHMILEIMDGIHLCLMLVDDISDNSDYRKGRPAAHRIYGPSETANRAYYRVTQLLNRTVHEYPELAPWLLQCLEEILQGQDLSLVWRRDGLSAFPVQSEERVTAYRQMAYLKTGALFRLVGQLVLESQSHDDTLTTVAWYSQLQNDCKNVYSSDYAKAKGAIAEDLRNGELTYPIVVALNASKGHCVARALEFRSPHNIRQALRVIQSEQVRHICLTEMKESAVSIQDWLALWGRNEKMDMKSEK</sequence>
<dbReference type="PANTHER" id="PTHR12001">
    <property type="entry name" value="GERANYLGERANYL PYROPHOSPHATE SYNTHASE"/>
    <property type="match status" value="1"/>
</dbReference>
<dbReference type="EMBL" id="LYCR01000085">
    <property type="protein sequence ID" value="OGM42672.1"/>
    <property type="molecule type" value="Genomic_DNA"/>
</dbReference>
<dbReference type="RefSeq" id="XP_022386389.1">
    <property type="nucleotide sequence ID" value="XM_022535572.1"/>
</dbReference>
<dbReference type="GO" id="GO:0043386">
    <property type="term" value="P:mycotoxin biosynthetic process"/>
    <property type="evidence" value="ECO:0007669"/>
    <property type="project" value="UniProtKB-ARBA"/>
</dbReference>
<dbReference type="InterPro" id="IPR000092">
    <property type="entry name" value="Polyprenyl_synt"/>
</dbReference>
<feature type="transmembrane region" description="Helical" evidence="5">
    <location>
        <begin position="12"/>
        <end position="32"/>
    </location>
</feature>
<evidence type="ECO:0000256" key="3">
    <source>
        <dbReference type="ARBA" id="ARBA00022842"/>
    </source>
</evidence>
<dbReference type="InterPro" id="IPR008949">
    <property type="entry name" value="Isoprenoid_synthase_dom_sf"/>
</dbReference>
<dbReference type="Proteomes" id="UP000179179">
    <property type="component" value="Unassembled WGS sequence"/>
</dbReference>
<keyword evidence="2" id="KW-0479">Metal-binding</keyword>
<evidence type="ECO:0000256" key="4">
    <source>
        <dbReference type="RuleBase" id="RU004466"/>
    </source>
</evidence>
<dbReference type="GO" id="GO:0008299">
    <property type="term" value="P:isoprenoid biosynthetic process"/>
    <property type="evidence" value="ECO:0007669"/>
    <property type="project" value="InterPro"/>
</dbReference>
<evidence type="ECO:0000313" key="6">
    <source>
        <dbReference type="EMBL" id="OGM42672.1"/>
    </source>
</evidence>
<evidence type="ECO:0000313" key="7">
    <source>
        <dbReference type="Proteomes" id="UP000179179"/>
    </source>
</evidence>
<dbReference type="STRING" id="109264.A0A1F7ZT94"/>
<dbReference type="GO" id="GO:0046872">
    <property type="term" value="F:metal ion binding"/>
    <property type="evidence" value="ECO:0007669"/>
    <property type="project" value="UniProtKB-KW"/>
</dbReference>
<dbReference type="CDD" id="cd00867">
    <property type="entry name" value="Trans_IPPS"/>
    <property type="match status" value="1"/>
</dbReference>
<keyword evidence="7" id="KW-1185">Reference proteome</keyword>
<dbReference type="OrthoDB" id="6921389at2759"/>
<dbReference type="GO" id="GO:0046165">
    <property type="term" value="P:alcohol biosynthetic process"/>
    <property type="evidence" value="ECO:0007669"/>
    <property type="project" value="UniProtKB-ARBA"/>
</dbReference>
<keyword evidence="5" id="KW-0812">Transmembrane</keyword>
<dbReference type="Gene3D" id="1.10.600.10">
    <property type="entry name" value="Farnesyl Diphosphate Synthase"/>
    <property type="match status" value="1"/>
</dbReference>
<dbReference type="Pfam" id="PF00348">
    <property type="entry name" value="polyprenyl_synt"/>
    <property type="match status" value="1"/>
</dbReference>
<protein>
    <submittedName>
        <fullName evidence="6">Prenyl transferase AtmC</fullName>
    </submittedName>
</protein>
<keyword evidence="1 4" id="KW-0808">Transferase</keyword>
<evidence type="ECO:0000256" key="1">
    <source>
        <dbReference type="ARBA" id="ARBA00022679"/>
    </source>
</evidence>
<name>A0A1F7ZT94_9EURO</name>
<organism evidence="6 7">
    <name type="scientific">Aspergillus bombycis</name>
    <dbReference type="NCBI Taxonomy" id="109264"/>
    <lineage>
        <taxon>Eukaryota</taxon>
        <taxon>Fungi</taxon>
        <taxon>Dikarya</taxon>
        <taxon>Ascomycota</taxon>
        <taxon>Pezizomycotina</taxon>
        <taxon>Eurotiomycetes</taxon>
        <taxon>Eurotiomycetidae</taxon>
        <taxon>Eurotiales</taxon>
        <taxon>Aspergillaceae</taxon>
        <taxon>Aspergillus</taxon>
    </lineage>
</organism>
<evidence type="ECO:0000256" key="5">
    <source>
        <dbReference type="SAM" id="Phobius"/>
    </source>
</evidence>
<dbReference type="SUPFAM" id="SSF48576">
    <property type="entry name" value="Terpenoid synthases"/>
    <property type="match status" value="1"/>
</dbReference>
<gene>
    <name evidence="6" type="ORF">ABOM_008443</name>
</gene>
<keyword evidence="3" id="KW-0460">Magnesium</keyword>
<comment type="similarity">
    <text evidence="4">Belongs to the FPP/GGPP synthase family.</text>
</comment>
<keyword evidence="5" id="KW-1133">Transmembrane helix</keyword>
<accession>A0A1F7ZT94</accession>
<keyword evidence="5" id="KW-0472">Membrane</keyword>
<reference evidence="6 7" key="1">
    <citation type="journal article" date="2016" name="Genome Biol. Evol.">
        <title>Draft genome sequence of an aflatoxigenic Aspergillus species, A. bombycis.</title>
        <authorList>
            <person name="Moore G.G."/>
            <person name="Mack B.M."/>
            <person name="Beltz S.B."/>
            <person name="Gilbert M.K."/>
        </authorList>
    </citation>
    <scope>NUCLEOTIDE SEQUENCE [LARGE SCALE GENOMIC DNA]</scope>
    <source>
        <strain evidence="7">NRRL 26010</strain>
    </source>
</reference>
<dbReference type="GO" id="GO:0004659">
    <property type="term" value="F:prenyltransferase activity"/>
    <property type="evidence" value="ECO:0007669"/>
    <property type="project" value="InterPro"/>
</dbReference>
<dbReference type="GeneID" id="34451833"/>
<proteinExistence type="inferred from homology"/>
<dbReference type="AlphaFoldDB" id="A0A1F7ZT94"/>
<comment type="caution">
    <text evidence="6">The sequence shown here is derived from an EMBL/GenBank/DDBJ whole genome shotgun (WGS) entry which is preliminary data.</text>
</comment>
<evidence type="ECO:0000256" key="2">
    <source>
        <dbReference type="ARBA" id="ARBA00022723"/>
    </source>
</evidence>
<dbReference type="PANTHER" id="PTHR12001:SF44">
    <property type="entry name" value="GERANYLGERANYL PYROPHOSPHATE SYNTHASE"/>
    <property type="match status" value="1"/>
</dbReference>